<dbReference type="SUPFAM" id="SSF48452">
    <property type="entry name" value="TPR-like"/>
    <property type="match status" value="1"/>
</dbReference>
<evidence type="ECO:0000313" key="2">
    <source>
        <dbReference type="EMBL" id="MFD1938160.1"/>
    </source>
</evidence>
<protein>
    <submittedName>
        <fullName evidence="2">DUF5107 domain-containing protein</fullName>
    </submittedName>
</protein>
<organism evidence="2 3">
    <name type="scientific">Nonomuraea mangrovi</name>
    <dbReference type="NCBI Taxonomy" id="2316207"/>
    <lineage>
        <taxon>Bacteria</taxon>
        <taxon>Bacillati</taxon>
        <taxon>Actinomycetota</taxon>
        <taxon>Actinomycetes</taxon>
        <taxon>Streptosporangiales</taxon>
        <taxon>Streptosporangiaceae</taxon>
        <taxon>Nonomuraea</taxon>
    </lineage>
</organism>
<reference evidence="3" key="1">
    <citation type="journal article" date="2019" name="Int. J. Syst. Evol. Microbiol.">
        <title>The Global Catalogue of Microorganisms (GCM) 10K type strain sequencing project: providing services to taxonomists for standard genome sequencing and annotation.</title>
        <authorList>
            <consortium name="The Broad Institute Genomics Platform"/>
            <consortium name="The Broad Institute Genome Sequencing Center for Infectious Disease"/>
            <person name="Wu L."/>
            <person name="Ma J."/>
        </authorList>
    </citation>
    <scope>NUCLEOTIDE SEQUENCE [LARGE SCALE GENOMIC DNA]</scope>
    <source>
        <strain evidence="3">ICMP 6774ER</strain>
    </source>
</reference>
<dbReference type="Pfam" id="PF17128">
    <property type="entry name" value="DUF5107"/>
    <property type="match status" value="1"/>
</dbReference>
<dbReference type="RefSeq" id="WP_379579976.1">
    <property type="nucleotide sequence ID" value="NZ_JBHUFV010000061.1"/>
</dbReference>
<dbReference type="Proteomes" id="UP001597368">
    <property type="component" value="Unassembled WGS sequence"/>
</dbReference>
<evidence type="ECO:0000313" key="3">
    <source>
        <dbReference type="Proteomes" id="UP001597368"/>
    </source>
</evidence>
<keyword evidence="3" id="KW-1185">Reference proteome</keyword>
<evidence type="ECO:0000259" key="1">
    <source>
        <dbReference type="Pfam" id="PF17128"/>
    </source>
</evidence>
<feature type="domain" description="DUF5107" evidence="1">
    <location>
        <begin position="32"/>
        <end position="304"/>
    </location>
</feature>
<gene>
    <name evidence="2" type="ORF">ACFSKW_42460</name>
</gene>
<dbReference type="EMBL" id="JBHUFV010000061">
    <property type="protein sequence ID" value="MFD1938160.1"/>
    <property type="molecule type" value="Genomic_DNA"/>
</dbReference>
<name>A0ABW4TAK9_9ACTN</name>
<comment type="caution">
    <text evidence="2">The sequence shown here is derived from an EMBL/GenBank/DDBJ whole genome shotgun (WGS) entry which is preliminary data.</text>
</comment>
<dbReference type="InterPro" id="IPR011990">
    <property type="entry name" value="TPR-like_helical_dom_sf"/>
</dbReference>
<accession>A0ABW4TAK9</accession>
<proteinExistence type="predicted"/>
<sequence>MKLTIADAGPVSPLPILRPPAVPIADFGHPPSMLPYGRRDSYGRDPVEREVPAVTLENERLRAVFLPGLGGRLWSLVDLATGRELLHRNPVIQPANLALRDAWFAGGVEWNLGTTGHWALTCDPLHAAWVDAPYPVLRLYEYERLRGLVVQIDASLPPGSPALVVSVAVHNPRPETVPVYWWSNIAVPQTPGTRVLAPAAQADHFGYAQRLTTVAYPGEPDSSYPATWSEAADYFFHITSDTPWIAAVDAEGHGLLHTSTSRLKGRKLFGWGTSPGGARWQQWLSGPGAPYLEIQAGLARTQLQHLPLPGGTTWTWTETYSPLALPHPDAPYDRARAAVEAAAGTLALAHPSLSEHAAGAWTDRPVAEAVHRGSGWGALERRAGGLPESSATPFPDDTLGEEQTPWLALLEEGGLPGEAVCVVGPRWLSLLRGAADWHGLYHLGLNLWATGDRSGAQAAWGRALAERRHPLVLRALAESHRIGGDDAAAAVLLLEAHTLAPAVRPLTVETLSALIAAGRPADALALVDGLDPDDRAHGRTRLLEAQAALAAGERARTGRILEEGLVVPDLREGEDALDDLWFAYHGRDSELPAAYDFRMSRPRG</sequence>
<dbReference type="InterPro" id="IPR033396">
    <property type="entry name" value="DUF5107"/>
</dbReference>